<evidence type="ECO:0000313" key="3">
    <source>
        <dbReference type="Proteomes" id="UP001501020"/>
    </source>
</evidence>
<evidence type="ECO:0000256" key="1">
    <source>
        <dbReference type="SAM" id="Phobius"/>
    </source>
</evidence>
<feature type="transmembrane region" description="Helical" evidence="1">
    <location>
        <begin position="28"/>
        <end position="49"/>
    </location>
</feature>
<sequence length="72" mass="7699">MRVNRGALAAFKDGLGRRLRLVRKPNRVQLGLMAVAFVLLVGGMEVVALKAGSFNLPLPSDGHPAVADHPKK</sequence>
<keyword evidence="1" id="KW-1133">Transmembrane helix</keyword>
<reference evidence="2 3" key="1">
    <citation type="journal article" date="2019" name="Int. J. Syst. Evol. Microbiol.">
        <title>The Global Catalogue of Microorganisms (GCM) 10K type strain sequencing project: providing services to taxonomists for standard genome sequencing and annotation.</title>
        <authorList>
            <consortium name="The Broad Institute Genomics Platform"/>
            <consortium name="The Broad Institute Genome Sequencing Center for Infectious Disease"/>
            <person name="Wu L."/>
            <person name="Ma J."/>
        </authorList>
    </citation>
    <scope>NUCLEOTIDE SEQUENCE [LARGE SCALE GENOMIC DNA]</scope>
    <source>
        <strain evidence="2 3">JCM 13850</strain>
    </source>
</reference>
<gene>
    <name evidence="2" type="ORF">GCM10009727_43950</name>
</gene>
<name>A0ABN2ZM89_9ACTN</name>
<accession>A0ABN2ZM89</accession>
<keyword evidence="1" id="KW-0472">Membrane</keyword>
<proteinExistence type="predicted"/>
<dbReference type="Proteomes" id="UP001501020">
    <property type="component" value="Unassembled WGS sequence"/>
</dbReference>
<dbReference type="EMBL" id="BAAAMR010000038">
    <property type="protein sequence ID" value="GAA2144295.1"/>
    <property type="molecule type" value="Genomic_DNA"/>
</dbReference>
<protein>
    <submittedName>
        <fullName evidence="2">Uncharacterized protein</fullName>
    </submittedName>
</protein>
<keyword evidence="1" id="KW-0812">Transmembrane</keyword>
<evidence type="ECO:0000313" key="2">
    <source>
        <dbReference type="EMBL" id="GAA2144295.1"/>
    </source>
</evidence>
<organism evidence="2 3">
    <name type="scientific">Actinomadura napierensis</name>
    <dbReference type="NCBI Taxonomy" id="267854"/>
    <lineage>
        <taxon>Bacteria</taxon>
        <taxon>Bacillati</taxon>
        <taxon>Actinomycetota</taxon>
        <taxon>Actinomycetes</taxon>
        <taxon>Streptosporangiales</taxon>
        <taxon>Thermomonosporaceae</taxon>
        <taxon>Actinomadura</taxon>
    </lineage>
</organism>
<keyword evidence="3" id="KW-1185">Reference proteome</keyword>
<comment type="caution">
    <text evidence="2">The sequence shown here is derived from an EMBL/GenBank/DDBJ whole genome shotgun (WGS) entry which is preliminary data.</text>
</comment>